<reference evidence="1" key="1">
    <citation type="submission" date="2021-06" db="EMBL/GenBank/DDBJ databases">
        <authorList>
            <person name="Kallberg Y."/>
            <person name="Tangrot J."/>
            <person name="Rosling A."/>
        </authorList>
    </citation>
    <scope>NUCLEOTIDE SEQUENCE</scope>
    <source>
        <strain evidence="1">MA461A</strain>
    </source>
</reference>
<evidence type="ECO:0000313" key="2">
    <source>
        <dbReference type="Proteomes" id="UP000789920"/>
    </source>
</evidence>
<sequence>MPFYTHQIFQIRSLEYGEQVINLTETNTISQPITREINPEYNTTSVLFSTHSPWTISSKMHQILKEPNTTYPLTTVYSDVVLITNPNLLPNRIAICPSCKSNLNRNYPPYLSHVPSEIKIVSLEKCRYLSSIFLYCSLGCTPGANLFIEYRTLVSTMNYSQNFYSLSIYSGILGAFLEHSDTTSNPPWLDDSLINAANWLKENNAYLYGYTNSFSTTSSNHLSFPIATHLPDDDTPPV</sequence>
<accession>A0ACA9PX35</accession>
<gene>
    <name evidence="1" type="ORF">RPERSI_LOCUS11816</name>
</gene>
<comment type="caution">
    <text evidence="1">The sequence shown here is derived from an EMBL/GenBank/DDBJ whole genome shotgun (WGS) entry which is preliminary data.</text>
</comment>
<keyword evidence="2" id="KW-1185">Reference proteome</keyword>
<evidence type="ECO:0000313" key="1">
    <source>
        <dbReference type="EMBL" id="CAG8727327.1"/>
    </source>
</evidence>
<protein>
    <submittedName>
        <fullName evidence="1">29537_t:CDS:1</fullName>
    </submittedName>
</protein>
<dbReference type="Proteomes" id="UP000789920">
    <property type="component" value="Unassembled WGS sequence"/>
</dbReference>
<organism evidence="1 2">
    <name type="scientific">Racocetra persica</name>
    <dbReference type="NCBI Taxonomy" id="160502"/>
    <lineage>
        <taxon>Eukaryota</taxon>
        <taxon>Fungi</taxon>
        <taxon>Fungi incertae sedis</taxon>
        <taxon>Mucoromycota</taxon>
        <taxon>Glomeromycotina</taxon>
        <taxon>Glomeromycetes</taxon>
        <taxon>Diversisporales</taxon>
        <taxon>Gigasporaceae</taxon>
        <taxon>Racocetra</taxon>
    </lineage>
</organism>
<name>A0ACA9PX35_9GLOM</name>
<proteinExistence type="predicted"/>
<dbReference type="EMBL" id="CAJVQC010024666">
    <property type="protein sequence ID" value="CAG8727327.1"/>
    <property type="molecule type" value="Genomic_DNA"/>
</dbReference>